<dbReference type="EMBL" id="JAZHFV010000009">
    <property type="protein sequence ID" value="MEX4010081.1"/>
    <property type="molecule type" value="Genomic_DNA"/>
</dbReference>
<evidence type="ECO:0000256" key="3">
    <source>
        <dbReference type="ARBA" id="ARBA00023143"/>
    </source>
</evidence>
<feature type="domain" description="Flagellar basal body rod protein N-terminal" evidence="5">
    <location>
        <begin position="5"/>
        <end position="35"/>
    </location>
</feature>
<dbReference type="Proteomes" id="UP001559025">
    <property type="component" value="Unassembled WGS sequence"/>
</dbReference>
<name>A0ABV3WZH9_9HYPH</name>
<proteinExistence type="inferred from homology"/>
<dbReference type="RefSeq" id="WP_368804829.1">
    <property type="nucleotide sequence ID" value="NZ_CBDDTD010000001.1"/>
</dbReference>
<dbReference type="SUPFAM" id="SSF117143">
    <property type="entry name" value="Flagellar hook protein flgE"/>
    <property type="match status" value="1"/>
</dbReference>
<reference evidence="8 9" key="1">
    <citation type="submission" date="2024-01" db="EMBL/GenBank/DDBJ databases">
        <title>New evidence supports the origin of RcGTA from prophage.</title>
        <authorList>
            <person name="Xu Y."/>
            <person name="Liu B."/>
            <person name="Chen F."/>
        </authorList>
    </citation>
    <scope>NUCLEOTIDE SEQUENCE [LARGE SCALE GENOMIC DNA]</scope>
    <source>
        <strain evidence="8 9">CBW1107-2</strain>
    </source>
</reference>
<dbReference type="InterPro" id="IPR053967">
    <property type="entry name" value="LlgE_F_G-like_D1"/>
</dbReference>
<dbReference type="PANTHER" id="PTHR30435">
    <property type="entry name" value="FLAGELLAR PROTEIN"/>
    <property type="match status" value="1"/>
</dbReference>
<dbReference type="Pfam" id="PF06429">
    <property type="entry name" value="Flg_bbr_C"/>
    <property type="match status" value="1"/>
</dbReference>
<evidence type="ECO:0000259" key="5">
    <source>
        <dbReference type="Pfam" id="PF00460"/>
    </source>
</evidence>
<feature type="domain" description="Flagellar hook protein FlgE/F/G-like D1" evidence="7">
    <location>
        <begin position="81"/>
        <end position="130"/>
    </location>
</feature>
<dbReference type="NCBIfam" id="NF009282">
    <property type="entry name" value="PRK12642.1"/>
    <property type="match status" value="1"/>
</dbReference>
<sequence>MQSGIYVALSSQIALDKRLTTIADNVANASTVGFRATGVKFEDLVSGLGSQSVSFVSSGDTYLSEQAGGIRETGNPLDFIIQGDAWFGIETPQGPVMTRDGRFTMLDTGELVTLEGYRVLDAGGAPIQLNPQGGPPEAGADGSLRQNGVQIGAIGLFDFQPGINFQRFGNSGIVPFGPPEPIVDRMDIGVAQGFVEDSNVNPVQEITRLIQVQRAFEQTSALIRDSENALDQAISTLGPNR</sequence>
<dbReference type="InterPro" id="IPR037925">
    <property type="entry name" value="FlgE/F/G-like"/>
</dbReference>
<evidence type="ECO:0000259" key="7">
    <source>
        <dbReference type="Pfam" id="PF22692"/>
    </source>
</evidence>
<keyword evidence="8" id="KW-0966">Cell projection</keyword>
<feature type="domain" description="Flagellar basal-body/hook protein C-terminal" evidence="6">
    <location>
        <begin position="191"/>
        <end position="235"/>
    </location>
</feature>
<organism evidence="8 9">
    <name type="scientific">Neoaquamicrobium sediminum</name>
    <dbReference type="NCBI Taxonomy" id="1849104"/>
    <lineage>
        <taxon>Bacteria</taxon>
        <taxon>Pseudomonadati</taxon>
        <taxon>Pseudomonadota</taxon>
        <taxon>Alphaproteobacteria</taxon>
        <taxon>Hyphomicrobiales</taxon>
        <taxon>Phyllobacteriaceae</taxon>
        <taxon>Neoaquamicrobium</taxon>
    </lineage>
</organism>
<evidence type="ECO:0000313" key="9">
    <source>
        <dbReference type="Proteomes" id="UP001559025"/>
    </source>
</evidence>
<dbReference type="Pfam" id="PF22692">
    <property type="entry name" value="LlgE_F_G_D1"/>
    <property type="match status" value="1"/>
</dbReference>
<evidence type="ECO:0000259" key="6">
    <source>
        <dbReference type="Pfam" id="PF06429"/>
    </source>
</evidence>
<evidence type="ECO:0000256" key="1">
    <source>
        <dbReference type="ARBA" id="ARBA00004117"/>
    </source>
</evidence>
<keyword evidence="3 4" id="KW-0975">Bacterial flagellum</keyword>
<evidence type="ECO:0000256" key="2">
    <source>
        <dbReference type="ARBA" id="ARBA00009677"/>
    </source>
</evidence>
<protein>
    <submittedName>
        <fullName evidence="8">Flagellar basal-body rod protein FlgF</fullName>
    </submittedName>
</protein>
<comment type="caution">
    <text evidence="8">The sequence shown here is derived from an EMBL/GenBank/DDBJ whole genome shotgun (WGS) entry which is preliminary data.</text>
</comment>
<dbReference type="InterPro" id="IPR010930">
    <property type="entry name" value="Flg_bb/hook_C_dom"/>
</dbReference>
<evidence type="ECO:0000256" key="4">
    <source>
        <dbReference type="RuleBase" id="RU362116"/>
    </source>
</evidence>
<dbReference type="InterPro" id="IPR001444">
    <property type="entry name" value="Flag_bb_rod_N"/>
</dbReference>
<keyword evidence="8" id="KW-0969">Cilium</keyword>
<dbReference type="Pfam" id="PF00460">
    <property type="entry name" value="Flg_bb_rod"/>
    <property type="match status" value="1"/>
</dbReference>
<keyword evidence="9" id="KW-1185">Reference proteome</keyword>
<accession>A0ABV3WZH9</accession>
<keyword evidence="8" id="KW-0282">Flagellum</keyword>
<comment type="similarity">
    <text evidence="2 4">Belongs to the flagella basal body rod proteins family.</text>
</comment>
<dbReference type="PANTHER" id="PTHR30435:SF19">
    <property type="entry name" value="FLAGELLAR BASAL-BODY ROD PROTEIN FLGG"/>
    <property type="match status" value="1"/>
</dbReference>
<dbReference type="NCBIfam" id="TIGR03506">
    <property type="entry name" value="FlgEFG_subfam"/>
    <property type="match status" value="1"/>
</dbReference>
<comment type="subcellular location">
    <subcellularLocation>
        <location evidence="1 4">Bacterial flagellum basal body</location>
    </subcellularLocation>
</comment>
<gene>
    <name evidence="8" type="primary">flgF</name>
    <name evidence="8" type="ORF">V1479_22435</name>
</gene>
<dbReference type="InterPro" id="IPR020013">
    <property type="entry name" value="Flagellar_FlgE/F/G"/>
</dbReference>
<evidence type="ECO:0000313" key="8">
    <source>
        <dbReference type="EMBL" id="MEX4010081.1"/>
    </source>
</evidence>